<feature type="domain" description="G-patch" evidence="7">
    <location>
        <begin position="710"/>
        <end position="756"/>
    </location>
</feature>
<evidence type="ECO:0000259" key="7">
    <source>
        <dbReference type="PROSITE" id="PS50174"/>
    </source>
</evidence>
<dbReference type="Pfam" id="PF01585">
    <property type="entry name" value="G-patch"/>
    <property type="match status" value="1"/>
</dbReference>
<proteinExistence type="predicted"/>
<feature type="compositionally biased region" description="Polar residues" evidence="5">
    <location>
        <begin position="15"/>
        <end position="24"/>
    </location>
</feature>
<protein>
    <recommendedName>
        <fullName evidence="10">G-patch domain-containing protein</fullName>
    </recommendedName>
</protein>
<feature type="compositionally biased region" description="Basic and acidic residues" evidence="5">
    <location>
        <begin position="801"/>
        <end position="812"/>
    </location>
</feature>
<feature type="compositionally biased region" description="Polar residues" evidence="5">
    <location>
        <begin position="242"/>
        <end position="251"/>
    </location>
</feature>
<feature type="compositionally biased region" description="Acidic residues" evidence="5">
    <location>
        <begin position="500"/>
        <end position="512"/>
    </location>
</feature>
<feature type="region of interest" description="Disordered" evidence="5">
    <location>
        <begin position="542"/>
        <end position="583"/>
    </location>
</feature>
<feature type="domain" description="C2H2-type" evidence="6">
    <location>
        <begin position="591"/>
        <end position="621"/>
    </location>
</feature>
<evidence type="ECO:0000313" key="9">
    <source>
        <dbReference type="Proteomes" id="UP001383192"/>
    </source>
</evidence>
<keyword evidence="9" id="KW-1185">Reference proteome</keyword>
<dbReference type="PROSITE" id="PS50174">
    <property type="entry name" value="G_PATCH"/>
    <property type="match status" value="1"/>
</dbReference>
<name>A0AAW0CYE0_9AGAR</name>
<dbReference type="SUPFAM" id="SSF54928">
    <property type="entry name" value="RNA-binding domain, RBD"/>
    <property type="match status" value="1"/>
</dbReference>
<feature type="compositionally biased region" description="Pro residues" evidence="5">
    <location>
        <begin position="692"/>
        <end position="704"/>
    </location>
</feature>
<dbReference type="PANTHER" id="PTHR13948:SF3">
    <property type="entry name" value="FI21118P1"/>
    <property type="match status" value="1"/>
</dbReference>
<feature type="region of interest" description="Disordered" evidence="5">
    <location>
        <begin position="232"/>
        <end position="251"/>
    </location>
</feature>
<dbReference type="PANTHER" id="PTHR13948">
    <property type="entry name" value="RNA-BINDING PROTEIN"/>
    <property type="match status" value="1"/>
</dbReference>
<comment type="subcellular location">
    <subcellularLocation>
        <location evidence="1">Nucleus</location>
    </subcellularLocation>
</comment>
<feature type="region of interest" description="Disordered" evidence="5">
    <location>
        <begin position="666"/>
        <end position="714"/>
    </location>
</feature>
<gene>
    <name evidence="8" type="ORF">VNI00_008332</name>
</gene>
<evidence type="ECO:0000259" key="6">
    <source>
        <dbReference type="PROSITE" id="PS50157"/>
    </source>
</evidence>
<evidence type="ECO:0000256" key="1">
    <source>
        <dbReference type="ARBA" id="ARBA00004123"/>
    </source>
</evidence>
<dbReference type="AlphaFoldDB" id="A0AAW0CYE0"/>
<dbReference type="SMART" id="SM00443">
    <property type="entry name" value="G_patch"/>
    <property type="match status" value="1"/>
</dbReference>
<dbReference type="InterPro" id="IPR035979">
    <property type="entry name" value="RBD_domain_sf"/>
</dbReference>
<dbReference type="Gene3D" id="3.30.70.330">
    <property type="match status" value="2"/>
</dbReference>
<organism evidence="8 9">
    <name type="scientific">Paramarasmius palmivorus</name>
    <dbReference type="NCBI Taxonomy" id="297713"/>
    <lineage>
        <taxon>Eukaryota</taxon>
        <taxon>Fungi</taxon>
        <taxon>Dikarya</taxon>
        <taxon>Basidiomycota</taxon>
        <taxon>Agaricomycotina</taxon>
        <taxon>Agaricomycetes</taxon>
        <taxon>Agaricomycetidae</taxon>
        <taxon>Agaricales</taxon>
        <taxon>Marasmiineae</taxon>
        <taxon>Marasmiaceae</taxon>
        <taxon>Paramarasmius</taxon>
    </lineage>
</organism>
<evidence type="ECO:0008006" key="10">
    <source>
        <dbReference type="Google" id="ProtNLM"/>
    </source>
</evidence>
<keyword evidence="4" id="KW-0479">Metal-binding</keyword>
<feature type="compositionally biased region" description="Polar residues" evidence="5">
    <location>
        <begin position="542"/>
        <end position="578"/>
    </location>
</feature>
<dbReference type="PROSITE" id="PS50157">
    <property type="entry name" value="ZINC_FINGER_C2H2_2"/>
    <property type="match status" value="1"/>
</dbReference>
<evidence type="ECO:0000313" key="8">
    <source>
        <dbReference type="EMBL" id="KAK7043720.1"/>
    </source>
</evidence>
<keyword evidence="4" id="KW-0863">Zinc-finger</keyword>
<comment type="caution">
    <text evidence="8">The sequence shown here is derived from an EMBL/GenBank/DDBJ whole genome shotgun (WGS) entry which is preliminary data.</text>
</comment>
<feature type="region of interest" description="Disordered" evidence="5">
    <location>
        <begin position="788"/>
        <end position="812"/>
    </location>
</feature>
<feature type="compositionally biased region" description="Basic and acidic residues" evidence="5">
    <location>
        <begin position="25"/>
        <end position="35"/>
    </location>
</feature>
<feature type="region of interest" description="Disordered" evidence="5">
    <location>
        <begin position="1"/>
        <end position="47"/>
    </location>
</feature>
<dbReference type="GO" id="GO:0003723">
    <property type="term" value="F:RNA binding"/>
    <property type="evidence" value="ECO:0007669"/>
    <property type="project" value="UniProtKB-KW"/>
</dbReference>
<keyword evidence="4" id="KW-0862">Zinc</keyword>
<feature type="region of interest" description="Disordered" evidence="5">
    <location>
        <begin position="499"/>
        <end position="518"/>
    </location>
</feature>
<keyword evidence="2" id="KW-0694">RNA-binding</keyword>
<sequence>MAYNNREWDRGKDSWAQSGWQQNTRQREDDYYGEGKRRKFNTGGYQGYDNAQSYEDSGYDMNYGQGHGQGFQGKGGGKKFQRPSDPSPHVIFLGLDPDFTESDVRFLIVYSHSTSNDPGPASSIFEWSRMQYRDGYNYPRKINRQLPIRISFFTFIDISRHSIYQGASKGFGFAQFSSSEHAQAFVAPQFPYINVPPPASHGHTAAAAFYKALKEGNPHNGRRVKIDYSQSATPHEKGRFNRGNQNDGTRDIGNTQTPVLLFRGLDPLSGPQAIHQAMRLSAGPNKDGGKGMKRIVLIKDKVTMASFGFAFVEFIDVQSSSTVLANSMSPQIHPAGFRISDKPVAVSFANPESFQPIAEIMLRDEACLTSSLALGGVEGTWVRYWDESSTVAVLEFQVAQPTQPTNTALIKEKKEKKKKGKIFFWSYGYYSDDSLEPALKPIVQAPSELPVSDKPVTLNFKSINKAGTGTLLAVKVIIQIKHSTAGTGIKPLALGFSADDGNDESEDGDGANDDQMTTSKNVAPLIASKKTANNISKWNQVQEELSSTGPTAGPSTLQATPTETPALTVPSNKSQSPPADNEFEFSDVPSLSCLLCARQFKSVDQLKRHNNESDLHKARSYCCVLTCKNYKDPNLRDVARQKLAARQASNPKTEQPKYRDRALERRALFNQPDIPTLEVDNGKAGKRRQVDGPPPPPSPPPAPLNPGQDENNVGNKLLKMMGWKEGTGLGTAGDGRTEPIKTAIYAEGVGLGASKGKEIEKISNSGGGYLAMAQESVSALLEHSDPVHTIGTSTQRNASRLVKDTGSEGRLV</sequence>
<feature type="compositionally biased region" description="Basic and acidic residues" evidence="5">
    <location>
        <begin position="1"/>
        <end position="13"/>
    </location>
</feature>
<evidence type="ECO:0000256" key="3">
    <source>
        <dbReference type="ARBA" id="ARBA00023242"/>
    </source>
</evidence>
<dbReference type="GO" id="GO:0005634">
    <property type="term" value="C:nucleus"/>
    <property type="evidence" value="ECO:0007669"/>
    <property type="project" value="UniProtKB-SubCell"/>
</dbReference>
<reference evidence="8 9" key="1">
    <citation type="submission" date="2024-01" db="EMBL/GenBank/DDBJ databases">
        <title>A draft genome for a cacao thread blight-causing isolate of Paramarasmius palmivorus.</title>
        <authorList>
            <person name="Baruah I.K."/>
            <person name="Bukari Y."/>
            <person name="Amoako-Attah I."/>
            <person name="Meinhardt L.W."/>
            <person name="Bailey B.A."/>
            <person name="Cohen S.P."/>
        </authorList>
    </citation>
    <scope>NUCLEOTIDE SEQUENCE [LARGE SCALE GENOMIC DNA]</scope>
    <source>
        <strain evidence="8 9">GH-12</strain>
    </source>
</reference>
<dbReference type="Proteomes" id="UP001383192">
    <property type="component" value="Unassembled WGS sequence"/>
</dbReference>
<evidence type="ECO:0000256" key="4">
    <source>
        <dbReference type="PROSITE-ProRule" id="PRU00042"/>
    </source>
</evidence>
<dbReference type="InterPro" id="IPR012677">
    <property type="entry name" value="Nucleotide-bd_a/b_plait_sf"/>
</dbReference>
<evidence type="ECO:0000256" key="5">
    <source>
        <dbReference type="SAM" id="MobiDB-lite"/>
    </source>
</evidence>
<evidence type="ECO:0000256" key="2">
    <source>
        <dbReference type="ARBA" id="ARBA00022884"/>
    </source>
</evidence>
<dbReference type="GO" id="GO:0008270">
    <property type="term" value="F:zinc ion binding"/>
    <property type="evidence" value="ECO:0007669"/>
    <property type="project" value="UniProtKB-KW"/>
</dbReference>
<dbReference type="GO" id="GO:0000398">
    <property type="term" value="P:mRNA splicing, via spliceosome"/>
    <property type="evidence" value="ECO:0007669"/>
    <property type="project" value="TreeGrafter"/>
</dbReference>
<keyword evidence="3" id="KW-0539">Nucleus</keyword>
<dbReference type="EMBL" id="JAYKXP010000028">
    <property type="protein sequence ID" value="KAK7043720.1"/>
    <property type="molecule type" value="Genomic_DNA"/>
</dbReference>
<accession>A0AAW0CYE0</accession>
<dbReference type="InterPro" id="IPR013087">
    <property type="entry name" value="Znf_C2H2_type"/>
</dbReference>
<dbReference type="InterPro" id="IPR000467">
    <property type="entry name" value="G_patch_dom"/>
</dbReference>